<comment type="caution">
    <text evidence="1">The sequence shown here is derived from an EMBL/GenBank/DDBJ whole genome shotgun (WGS) entry which is preliminary data.</text>
</comment>
<sequence>MGGVGPEVWIATADGRDMVRADAIVVVRLDGGRLTAQLRDESKQTVTLIDGSTGVHPPADFHRRLVRAVAELADSSGAQLVRAVRDGDRWRWVTEPL</sequence>
<evidence type="ECO:0000313" key="2">
    <source>
        <dbReference type="Proteomes" id="UP000539313"/>
    </source>
</evidence>
<organism evidence="1 2">
    <name type="scientific">Thermomonospora cellulosilytica</name>
    <dbReference type="NCBI Taxonomy" id="1411118"/>
    <lineage>
        <taxon>Bacteria</taxon>
        <taxon>Bacillati</taxon>
        <taxon>Actinomycetota</taxon>
        <taxon>Actinomycetes</taxon>
        <taxon>Streptosporangiales</taxon>
        <taxon>Thermomonosporaceae</taxon>
        <taxon>Thermomonospora</taxon>
    </lineage>
</organism>
<gene>
    <name evidence="1" type="ORF">HNR21_001880</name>
</gene>
<reference evidence="1 2" key="1">
    <citation type="submission" date="2020-08" db="EMBL/GenBank/DDBJ databases">
        <title>Sequencing the genomes of 1000 actinobacteria strains.</title>
        <authorList>
            <person name="Klenk H.-P."/>
        </authorList>
    </citation>
    <scope>NUCLEOTIDE SEQUENCE [LARGE SCALE GENOMIC DNA]</scope>
    <source>
        <strain evidence="1 2">DSM 45823</strain>
    </source>
</reference>
<dbReference type="RefSeq" id="WP_157995718.1">
    <property type="nucleotide sequence ID" value="NZ_JACJII010000001.1"/>
</dbReference>
<dbReference type="AlphaFoldDB" id="A0A7W3R791"/>
<name>A0A7W3R791_9ACTN</name>
<proteinExistence type="predicted"/>
<dbReference type="EMBL" id="JACJII010000001">
    <property type="protein sequence ID" value="MBA9002998.1"/>
    <property type="molecule type" value="Genomic_DNA"/>
</dbReference>
<accession>A0A7W3R791</accession>
<evidence type="ECO:0000313" key="1">
    <source>
        <dbReference type="EMBL" id="MBA9002998.1"/>
    </source>
</evidence>
<keyword evidence="2" id="KW-1185">Reference proteome</keyword>
<protein>
    <submittedName>
        <fullName evidence="1">Uncharacterized protein</fullName>
    </submittedName>
</protein>
<dbReference type="Proteomes" id="UP000539313">
    <property type="component" value="Unassembled WGS sequence"/>
</dbReference>